<sequence>MTRMVTALTLHPHRLLPTDPAVRRLAGELYASVRQLPIISPHGHVPARWLADDVPFADPTSLLITPDHYVNRLLHAHGVGLEQLGVAQQDFDEESSRRAFRLLCDHWNIYRGTPVRYWLDTQLSEIFGVTVRPSADTADQIYDQIAGCLATPEFRPRALYERFGIDVLATTDDPCDDLGDHRRLAADPNWSGRVVPTFRPDRYLEPFSLTWNRDVERLGEAAGQSVDDYDGYLTALAERRRYFIANGAVSADHSHPDARTDPLEQTEARRLYRRARTGAITEAEATALRRHLVFEMGRMSAEDGLVMTIHPAISRNHHRPTAQRFGADVGCDIGVRVEFTEALRPLLNAVGTAPRFRLVIFTVDETSYSREIAPLAGFYPSVYVGAPWWFLDAPDAIRRFRAAVSETVGFGKTSGFIDDTRAFCSIPARHDMSRRLDAGYLAQLVTEHRLEEDEAFEVVHDLVDATPRKVFNL</sequence>
<dbReference type="Proteomes" id="UP000007947">
    <property type="component" value="Chromosome"/>
</dbReference>
<dbReference type="GO" id="GO:0008880">
    <property type="term" value="F:glucuronate isomerase activity"/>
    <property type="evidence" value="ECO:0007669"/>
    <property type="project" value="UniProtKB-EC"/>
</dbReference>
<dbReference type="Gene3D" id="1.10.2020.10">
    <property type="entry name" value="uronate isomerase, domain 2, chain A"/>
    <property type="match status" value="1"/>
</dbReference>
<accession>F5XK87</accession>
<dbReference type="Gene3D" id="3.20.20.140">
    <property type="entry name" value="Metal-dependent hydrolases"/>
    <property type="match status" value="1"/>
</dbReference>
<dbReference type="NCBIfam" id="NF002794">
    <property type="entry name" value="PRK02925.1"/>
    <property type="match status" value="1"/>
</dbReference>
<evidence type="ECO:0000256" key="6">
    <source>
        <dbReference type="ARBA" id="ARBA00023235"/>
    </source>
</evidence>
<dbReference type="AlphaFoldDB" id="F5XK87"/>
<evidence type="ECO:0000256" key="5">
    <source>
        <dbReference type="ARBA" id="ARBA00020555"/>
    </source>
</evidence>
<comment type="catalytic activity">
    <reaction evidence="1">
        <text>D-glucuronate = D-fructuronate</text>
        <dbReference type="Rhea" id="RHEA:13049"/>
        <dbReference type="ChEBI" id="CHEBI:58720"/>
        <dbReference type="ChEBI" id="CHEBI:59863"/>
        <dbReference type="EC" id="5.3.1.12"/>
    </reaction>
</comment>
<dbReference type="Pfam" id="PF02614">
    <property type="entry name" value="UxaC"/>
    <property type="match status" value="1"/>
</dbReference>
<protein>
    <recommendedName>
        <fullName evidence="5">Uronate isomerase</fullName>
        <ecNumber evidence="4">5.3.1.12</ecNumber>
    </recommendedName>
</protein>
<organism evidence="7 8">
    <name type="scientific">Microlunatus phosphovorus (strain ATCC 700054 / DSM 10555 / JCM 9379 / NBRC 101784 / NCIMB 13414 / VKM Ac-1990 / NM-1)</name>
    <dbReference type="NCBI Taxonomy" id="1032480"/>
    <lineage>
        <taxon>Bacteria</taxon>
        <taxon>Bacillati</taxon>
        <taxon>Actinomycetota</taxon>
        <taxon>Actinomycetes</taxon>
        <taxon>Propionibacteriales</taxon>
        <taxon>Propionibacteriaceae</taxon>
        <taxon>Microlunatus</taxon>
    </lineage>
</organism>
<evidence type="ECO:0000256" key="3">
    <source>
        <dbReference type="ARBA" id="ARBA00008397"/>
    </source>
</evidence>
<dbReference type="EMBL" id="AP012204">
    <property type="protein sequence ID" value="BAK33583.1"/>
    <property type="molecule type" value="Genomic_DNA"/>
</dbReference>
<dbReference type="UniPathway" id="UPA00246"/>
<dbReference type="KEGG" id="mph:MLP_05690"/>
<dbReference type="InterPro" id="IPR032466">
    <property type="entry name" value="Metal_Hydrolase"/>
</dbReference>
<dbReference type="GO" id="GO:0019698">
    <property type="term" value="P:D-galacturonate catabolic process"/>
    <property type="evidence" value="ECO:0007669"/>
    <property type="project" value="TreeGrafter"/>
</dbReference>
<keyword evidence="8" id="KW-1185">Reference proteome</keyword>
<dbReference type="STRING" id="1032480.MLP_05690"/>
<dbReference type="SUPFAM" id="SSF51556">
    <property type="entry name" value="Metallo-dependent hydrolases"/>
    <property type="match status" value="1"/>
</dbReference>
<evidence type="ECO:0000256" key="4">
    <source>
        <dbReference type="ARBA" id="ARBA00012546"/>
    </source>
</evidence>
<dbReference type="GO" id="GO:0042840">
    <property type="term" value="P:D-glucuronate catabolic process"/>
    <property type="evidence" value="ECO:0007669"/>
    <property type="project" value="TreeGrafter"/>
</dbReference>
<reference evidence="7 8" key="1">
    <citation type="submission" date="2011-05" db="EMBL/GenBank/DDBJ databases">
        <title>Whole genome sequence of Microlunatus phosphovorus NM-1.</title>
        <authorList>
            <person name="Hosoyama A."/>
            <person name="Sasaki K."/>
            <person name="Harada T."/>
            <person name="Igarashi R."/>
            <person name="Kawakoshi A."/>
            <person name="Sasagawa M."/>
            <person name="Fukada J."/>
            <person name="Nakamura S."/>
            <person name="Katano Y."/>
            <person name="Hanada S."/>
            <person name="Kamagata Y."/>
            <person name="Nakamura N."/>
            <person name="Yamazaki S."/>
            <person name="Fujita N."/>
        </authorList>
    </citation>
    <scope>NUCLEOTIDE SEQUENCE [LARGE SCALE GENOMIC DNA]</scope>
    <source>
        <strain evidence="8">ATCC 700054 / DSM 10555 / JCM 9379 / NBRC 101784 / NCIMB 13414 / VKM Ac-1990 / NM-1</strain>
    </source>
</reference>
<dbReference type="eggNOG" id="COG1904">
    <property type="taxonomic scope" value="Bacteria"/>
</dbReference>
<dbReference type="InterPro" id="IPR003766">
    <property type="entry name" value="Uronate_isomerase"/>
</dbReference>
<evidence type="ECO:0000256" key="1">
    <source>
        <dbReference type="ARBA" id="ARBA00001165"/>
    </source>
</evidence>
<evidence type="ECO:0000313" key="7">
    <source>
        <dbReference type="EMBL" id="BAK33583.1"/>
    </source>
</evidence>
<evidence type="ECO:0000313" key="8">
    <source>
        <dbReference type="Proteomes" id="UP000007947"/>
    </source>
</evidence>
<proteinExistence type="inferred from homology"/>
<dbReference type="RefSeq" id="WP_013861472.1">
    <property type="nucleotide sequence ID" value="NC_015635.1"/>
</dbReference>
<evidence type="ECO:0000256" key="2">
    <source>
        <dbReference type="ARBA" id="ARBA00004892"/>
    </source>
</evidence>
<dbReference type="HOGENOM" id="CLU_044465_0_0_11"/>
<dbReference type="PANTHER" id="PTHR30068">
    <property type="entry name" value="URONATE ISOMERASE"/>
    <property type="match status" value="1"/>
</dbReference>
<name>F5XK87_MICPN</name>
<keyword evidence="6 7" id="KW-0413">Isomerase</keyword>
<comment type="similarity">
    <text evidence="3">Belongs to the metallo-dependent hydrolases superfamily. Uronate isomerase family.</text>
</comment>
<dbReference type="PANTHER" id="PTHR30068:SF4">
    <property type="entry name" value="URONATE ISOMERASE"/>
    <property type="match status" value="1"/>
</dbReference>
<dbReference type="EC" id="5.3.1.12" evidence="4"/>
<comment type="pathway">
    <text evidence="2">Carbohydrate metabolism; pentose and glucuronate interconversion.</text>
</comment>
<gene>
    <name evidence="7" type="primary">uxaC</name>
    <name evidence="7" type="ordered locus">MLP_05690</name>
</gene>